<evidence type="ECO:0000313" key="5">
    <source>
        <dbReference type="EMBL" id="QMW24340.1"/>
    </source>
</evidence>
<name>A0A7G5ILU8_9SPHN</name>
<dbReference type="PANTHER" id="PTHR36504">
    <property type="entry name" value="LIPOPOLYSACCHARIDE EXPORT SYSTEM PROTEIN LPTA"/>
    <property type="match status" value="1"/>
</dbReference>
<proteinExistence type="predicted"/>
<organism evidence="5 6">
    <name type="scientific">Sandaracinobacteroides saxicola</name>
    <dbReference type="NCBI Taxonomy" id="2759707"/>
    <lineage>
        <taxon>Bacteria</taxon>
        <taxon>Pseudomonadati</taxon>
        <taxon>Pseudomonadota</taxon>
        <taxon>Alphaproteobacteria</taxon>
        <taxon>Sphingomonadales</taxon>
        <taxon>Sphingosinicellaceae</taxon>
        <taxon>Sandaracinobacteroides</taxon>
    </lineage>
</organism>
<dbReference type="GO" id="GO:0009279">
    <property type="term" value="C:cell outer membrane"/>
    <property type="evidence" value="ECO:0007669"/>
    <property type="project" value="TreeGrafter"/>
</dbReference>
<dbReference type="Proteomes" id="UP000515292">
    <property type="component" value="Chromosome"/>
</dbReference>
<evidence type="ECO:0000313" key="6">
    <source>
        <dbReference type="Proteomes" id="UP000515292"/>
    </source>
</evidence>
<protein>
    <submittedName>
        <fullName evidence="5">OstA family protein</fullName>
    </submittedName>
</protein>
<feature type="signal peptide" evidence="3">
    <location>
        <begin position="1"/>
        <end position="18"/>
    </location>
</feature>
<dbReference type="PANTHER" id="PTHR36504:SF1">
    <property type="entry name" value="LIPOPOLYSACCHARIDE EXPORT SYSTEM PROTEIN LPTA"/>
    <property type="match status" value="1"/>
</dbReference>
<feature type="region of interest" description="Disordered" evidence="2">
    <location>
        <begin position="145"/>
        <end position="165"/>
    </location>
</feature>
<evidence type="ECO:0000256" key="3">
    <source>
        <dbReference type="SAM" id="SignalP"/>
    </source>
</evidence>
<sequence length="165" mass="17756">MMRLVMMLCAMAAMPLSAQGTSALRGHDSSAPIDVDAQRIEVLDAANQAIFTGKVRVRQAKMTLDANRIKVSYTRPANGDPVIRRLDADGAVRLVTPSEQATGRFGIYDVENRLVTLVGDVTLAQGASNLRGNRLSIDLRSGRSTMDGQGGRVTGRFTVAPRKTN</sequence>
<dbReference type="EMBL" id="CP059851">
    <property type="protein sequence ID" value="QMW24340.1"/>
    <property type="molecule type" value="Genomic_DNA"/>
</dbReference>
<dbReference type="InterPro" id="IPR005653">
    <property type="entry name" value="OstA-like_N"/>
</dbReference>
<feature type="domain" description="Organic solvent tolerance-like N-terminal" evidence="4">
    <location>
        <begin position="35"/>
        <end position="142"/>
    </location>
</feature>
<dbReference type="Gene3D" id="2.60.450.10">
    <property type="entry name" value="Lipopolysaccharide (LPS) transport protein A like domain"/>
    <property type="match status" value="1"/>
</dbReference>
<evidence type="ECO:0000256" key="1">
    <source>
        <dbReference type="ARBA" id="ARBA00022729"/>
    </source>
</evidence>
<accession>A0A7G5ILU8</accession>
<dbReference type="InterPro" id="IPR052037">
    <property type="entry name" value="LPS_export_LptA"/>
</dbReference>
<reference evidence="5 6" key="1">
    <citation type="submission" date="2020-07" db="EMBL/GenBank/DDBJ databases">
        <title>Complete genome sequence for Sandaracinobacter sp. M6.</title>
        <authorList>
            <person name="Tang Y."/>
            <person name="Liu Q."/>
            <person name="Guo Z."/>
            <person name="Lei P."/>
            <person name="Huang B."/>
        </authorList>
    </citation>
    <scope>NUCLEOTIDE SEQUENCE [LARGE SCALE GENOMIC DNA]</scope>
    <source>
        <strain evidence="5 6">M6</strain>
    </source>
</reference>
<keyword evidence="6" id="KW-1185">Reference proteome</keyword>
<dbReference type="Pfam" id="PF03968">
    <property type="entry name" value="LptD_N"/>
    <property type="match status" value="1"/>
</dbReference>
<dbReference type="GO" id="GO:0015920">
    <property type="term" value="P:lipopolysaccharide transport"/>
    <property type="evidence" value="ECO:0007669"/>
    <property type="project" value="TreeGrafter"/>
</dbReference>
<keyword evidence="1 3" id="KW-0732">Signal</keyword>
<gene>
    <name evidence="5" type="ORF">H3309_07775</name>
</gene>
<evidence type="ECO:0000256" key="2">
    <source>
        <dbReference type="SAM" id="MobiDB-lite"/>
    </source>
</evidence>
<dbReference type="GO" id="GO:0030288">
    <property type="term" value="C:outer membrane-bounded periplasmic space"/>
    <property type="evidence" value="ECO:0007669"/>
    <property type="project" value="TreeGrafter"/>
</dbReference>
<dbReference type="RefSeq" id="WP_182298188.1">
    <property type="nucleotide sequence ID" value="NZ_CP059851.1"/>
</dbReference>
<dbReference type="AlphaFoldDB" id="A0A7G5ILU8"/>
<evidence type="ECO:0000259" key="4">
    <source>
        <dbReference type="Pfam" id="PF03968"/>
    </source>
</evidence>
<dbReference type="GO" id="GO:0017089">
    <property type="term" value="F:glycolipid transfer activity"/>
    <property type="evidence" value="ECO:0007669"/>
    <property type="project" value="TreeGrafter"/>
</dbReference>
<dbReference type="KEGG" id="sand:H3309_07775"/>
<feature type="chain" id="PRO_5028951312" evidence="3">
    <location>
        <begin position="19"/>
        <end position="165"/>
    </location>
</feature>